<dbReference type="Proteomes" id="UP001174909">
    <property type="component" value="Unassembled WGS sequence"/>
</dbReference>
<dbReference type="EMBL" id="CASHTH010002105">
    <property type="protein sequence ID" value="CAI8024921.1"/>
    <property type="molecule type" value="Genomic_DNA"/>
</dbReference>
<keyword evidence="2" id="KW-1185">Reference proteome</keyword>
<protein>
    <submittedName>
        <fullName evidence="1">Uncharacterized protein</fullName>
    </submittedName>
</protein>
<reference evidence="1" key="1">
    <citation type="submission" date="2023-03" db="EMBL/GenBank/DDBJ databases">
        <authorList>
            <person name="Steffen K."/>
            <person name="Cardenas P."/>
        </authorList>
    </citation>
    <scope>NUCLEOTIDE SEQUENCE</scope>
</reference>
<name>A0AA35SAG6_GEOBA</name>
<dbReference type="AlphaFoldDB" id="A0AA35SAG6"/>
<sequence length="49" mass="5291">MSPRGAFSPDSVGLIYTRATMSVLETIIRSTQKLRDTYGLSGKTSIAGR</sequence>
<proteinExistence type="predicted"/>
<accession>A0AA35SAG6</accession>
<organism evidence="1 2">
    <name type="scientific">Geodia barretti</name>
    <name type="common">Barrett's horny sponge</name>
    <dbReference type="NCBI Taxonomy" id="519541"/>
    <lineage>
        <taxon>Eukaryota</taxon>
        <taxon>Metazoa</taxon>
        <taxon>Porifera</taxon>
        <taxon>Demospongiae</taxon>
        <taxon>Heteroscleromorpha</taxon>
        <taxon>Tetractinellida</taxon>
        <taxon>Astrophorina</taxon>
        <taxon>Geodiidae</taxon>
        <taxon>Geodia</taxon>
    </lineage>
</organism>
<gene>
    <name evidence="1" type="ORF">GBAR_LOCUS14436</name>
</gene>
<comment type="caution">
    <text evidence="1">The sequence shown here is derived from an EMBL/GenBank/DDBJ whole genome shotgun (WGS) entry which is preliminary data.</text>
</comment>
<evidence type="ECO:0000313" key="2">
    <source>
        <dbReference type="Proteomes" id="UP001174909"/>
    </source>
</evidence>
<evidence type="ECO:0000313" key="1">
    <source>
        <dbReference type="EMBL" id="CAI8024921.1"/>
    </source>
</evidence>